<organism evidence="1 2">
    <name type="scientific">Emticicia agri</name>
    <dbReference type="NCBI Taxonomy" id="2492393"/>
    <lineage>
        <taxon>Bacteria</taxon>
        <taxon>Pseudomonadati</taxon>
        <taxon>Bacteroidota</taxon>
        <taxon>Cytophagia</taxon>
        <taxon>Cytophagales</taxon>
        <taxon>Leadbetterellaceae</taxon>
        <taxon>Emticicia</taxon>
    </lineage>
</organism>
<evidence type="ECO:0000313" key="2">
    <source>
        <dbReference type="Proteomes" id="UP000293162"/>
    </source>
</evidence>
<keyword evidence="2" id="KW-1185">Reference proteome</keyword>
<evidence type="ECO:0000313" key="1">
    <source>
        <dbReference type="EMBL" id="RYU92718.1"/>
    </source>
</evidence>
<evidence type="ECO:0008006" key="3">
    <source>
        <dbReference type="Google" id="ProtNLM"/>
    </source>
</evidence>
<accession>A0A4Q5LSY5</accession>
<reference evidence="1 2" key="1">
    <citation type="submission" date="2019-02" db="EMBL/GenBank/DDBJ databases">
        <title>Bacterial novel species Emticicia sp. 17J42-9 isolated from soil.</title>
        <authorList>
            <person name="Jung H.-Y."/>
        </authorList>
    </citation>
    <scope>NUCLEOTIDE SEQUENCE [LARGE SCALE GENOMIC DNA]</scope>
    <source>
        <strain evidence="1 2">17J42-9</strain>
    </source>
</reference>
<dbReference type="Proteomes" id="UP000293162">
    <property type="component" value="Unassembled WGS sequence"/>
</dbReference>
<sequence length="285" mass="33031">MSNTYKIDYTQIRQRPQISTMLDALERGLANFEIDFYLVGAVARDVWMNAINQTEPRRATKDIDFAVFIKNTESYTQLKDYLIQNEGFAPYRGNDFVLIWNNSLQVDLLPFGEIEDVDGRVTTNGVGLASISMPGFREIYETGLPELTLDNTHTFKFCTLPGIVLLKLIAFDDRPEARRDDIKDISDILKHFFDMYAEEIYENHNELFEDANDNLMHIAAQVLGREIKKITYRNPTLNQRVDNILMNNTNTLENSRIGQIMVEYFNNTVEENVLLLRYLLKGFTE</sequence>
<protein>
    <recommendedName>
        <fullName evidence="3">Nucleotidyltransferase</fullName>
    </recommendedName>
</protein>
<dbReference type="AlphaFoldDB" id="A0A4Q5LSY5"/>
<dbReference type="RefSeq" id="WP_130024114.1">
    <property type="nucleotide sequence ID" value="NZ_SEWF01000076.1"/>
</dbReference>
<proteinExistence type="predicted"/>
<comment type="caution">
    <text evidence="1">The sequence shown here is derived from an EMBL/GenBank/DDBJ whole genome shotgun (WGS) entry which is preliminary data.</text>
</comment>
<name>A0A4Q5LSY5_9BACT</name>
<gene>
    <name evidence="1" type="ORF">EWM59_25770</name>
</gene>
<dbReference type="OrthoDB" id="5918411at2"/>
<dbReference type="EMBL" id="SEWF01000076">
    <property type="protein sequence ID" value="RYU92718.1"/>
    <property type="molecule type" value="Genomic_DNA"/>
</dbReference>